<evidence type="ECO:0000256" key="1">
    <source>
        <dbReference type="SAM" id="MobiDB-lite"/>
    </source>
</evidence>
<dbReference type="AlphaFoldDB" id="A0A250JSX0"/>
<feature type="region of interest" description="Disordered" evidence="1">
    <location>
        <begin position="225"/>
        <end position="286"/>
    </location>
</feature>
<evidence type="ECO:0000313" key="3">
    <source>
        <dbReference type="EMBL" id="ATB46758.1"/>
    </source>
</evidence>
<organism evidence="3 4">
    <name type="scientific">Corallococcus macrosporus DSM 14697</name>
    <dbReference type="NCBI Taxonomy" id="1189310"/>
    <lineage>
        <taxon>Bacteria</taxon>
        <taxon>Pseudomonadati</taxon>
        <taxon>Myxococcota</taxon>
        <taxon>Myxococcia</taxon>
        <taxon>Myxococcales</taxon>
        <taxon>Cystobacterineae</taxon>
        <taxon>Myxococcaceae</taxon>
        <taxon>Corallococcus</taxon>
    </lineage>
</organism>
<accession>A0A250JSX0</accession>
<reference evidence="3 4" key="1">
    <citation type="submission" date="2017-06" db="EMBL/GenBank/DDBJ databases">
        <title>Sequencing and comparative analysis of myxobacterial genomes.</title>
        <authorList>
            <person name="Rupp O."/>
            <person name="Goesmann A."/>
            <person name="Sogaard-Andersen L."/>
        </authorList>
    </citation>
    <scope>NUCLEOTIDE SEQUENCE [LARGE SCALE GENOMIC DNA]</scope>
    <source>
        <strain evidence="3 4">DSM 14697</strain>
    </source>
</reference>
<dbReference type="Pfam" id="PF07812">
    <property type="entry name" value="TfuA"/>
    <property type="match status" value="1"/>
</dbReference>
<evidence type="ECO:0000313" key="4">
    <source>
        <dbReference type="Proteomes" id="UP000217343"/>
    </source>
</evidence>
<proteinExistence type="predicted"/>
<dbReference type="KEGG" id="mmas:MYMAC_002363"/>
<feature type="domain" description="TfuA-like core" evidence="2">
    <location>
        <begin position="53"/>
        <end position="172"/>
    </location>
</feature>
<keyword evidence="4" id="KW-1185">Reference proteome</keyword>
<dbReference type="RefSeq" id="WP_095958183.1">
    <property type="nucleotide sequence ID" value="NZ_CP022203.1"/>
</dbReference>
<dbReference type="EMBL" id="CP022203">
    <property type="protein sequence ID" value="ATB46758.1"/>
    <property type="molecule type" value="Genomic_DNA"/>
</dbReference>
<dbReference type="OrthoDB" id="118811at2"/>
<protein>
    <recommendedName>
        <fullName evidence="2">TfuA-like core domain-containing protein</fullName>
    </recommendedName>
</protein>
<feature type="compositionally biased region" description="Gly residues" evidence="1">
    <location>
        <begin position="244"/>
        <end position="253"/>
    </location>
</feature>
<dbReference type="Proteomes" id="UP000217343">
    <property type="component" value="Chromosome"/>
</dbReference>
<gene>
    <name evidence="3" type="ORF">MYMAC_002363</name>
</gene>
<dbReference type="InterPro" id="IPR012924">
    <property type="entry name" value="TfuA_core"/>
</dbReference>
<sequence>MKRRADSLVVFLGPSLPEAEAKRLAPCTVLPPARQGDVWRALSLRPRAIALVDGVFEAQPSVWHHELLAALEAGVAVFGGGSMGALRAAELAPHGMVGVGRIFEWYRDGVVVDDSEVALLHADEEHGWRPLTVPLVNVRYAAERAAHARVLGRAAAQALVDAGQAVFYQERTWARVLEAVTPHWPASTRAAWDGWFVRGAEDLKRQDALACLRAAAEWVASGAPAPHLSSRVSSHGVTATDGAGALGGHGASGASGARGRRRLDGVSPTQAGAVSSGEQGPARVPSSLVRRRRLVDDVTATQAGPVSSGRVLDVLRESPDAAALAEAGLRRALLAGWARTQGLSVSAAEVDEAEAAWWRGQRVPASRREAWLARLGLDAQGLRRLCEERALERLALENASRLLPDGPSWDEALAAEARLGGRWADAAEAVDPTEGVGSS</sequence>
<name>A0A250JSX0_9BACT</name>
<feature type="compositionally biased region" description="Polar residues" evidence="1">
    <location>
        <begin position="267"/>
        <end position="278"/>
    </location>
</feature>
<evidence type="ECO:0000259" key="2">
    <source>
        <dbReference type="Pfam" id="PF07812"/>
    </source>
</evidence>